<dbReference type="PANTHER" id="PTHR30011">
    <property type="entry name" value="ALKANESULFONATE MONOOXYGENASE-RELATED"/>
    <property type="match status" value="1"/>
</dbReference>
<feature type="domain" description="Luciferase-like" evidence="5">
    <location>
        <begin position="33"/>
        <end position="242"/>
    </location>
</feature>
<keyword evidence="4" id="KW-0503">Monooxygenase</keyword>
<keyword evidence="1" id="KW-0285">Flavoprotein</keyword>
<evidence type="ECO:0000313" key="6">
    <source>
        <dbReference type="EMBL" id="TWI48249.1"/>
    </source>
</evidence>
<dbReference type="OrthoDB" id="7239898at2"/>
<comment type="caution">
    <text evidence="6">The sequence shown here is derived from an EMBL/GenBank/DDBJ whole genome shotgun (WGS) entry which is preliminary data.</text>
</comment>
<dbReference type="InterPro" id="IPR011251">
    <property type="entry name" value="Luciferase-like_dom"/>
</dbReference>
<dbReference type="NCBIfam" id="TIGR03571">
    <property type="entry name" value="lucif_BA3436"/>
    <property type="match status" value="1"/>
</dbReference>
<dbReference type="Proteomes" id="UP000316905">
    <property type="component" value="Unassembled WGS sequence"/>
</dbReference>
<keyword evidence="3" id="KW-0560">Oxidoreductase</keyword>
<evidence type="ECO:0000256" key="2">
    <source>
        <dbReference type="ARBA" id="ARBA00022643"/>
    </source>
</evidence>
<dbReference type="GO" id="GO:0016705">
    <property type="term" value="F:oxidoreductase activity, acting on paired donors, with incorporation or reduction of molecular oxygen"/>
    <property type="evidence" value="ECO:0007669"/>
    <property type="project" value="InterPro"/>
</dbReference>
<dbReference type="Gene3D" id="3.20.20.30">
    <property type="entry name" value="Luciferase-like domain"/>
    <property type="match status" value="1"/>
</dbReference>
<gene>
    <name evidence="6" type="ORF">IQ22_04164</name>
</gene>
<dbReference type="InterPro" id="IPR036661">
    <property type="entry name" value="Luciferase-like_sf"/>
</dbReference>
<dbReference type="AlphaFoldDB" id="A0A562PV14"/>
<name>A0A562PV14_9PSED</name>
<dbReference type="EMBL" id="VLKY01000020">
    <property type="protein sequence ID" value="TWI48249.1"/>
    <property type="molecule type" value="Genomic_DNA"/>
</dbReference>
<keyword evidence="7" id="KW-1185">Reference proteome</keyword>
<evidence type="ECO:0000256" key="3">
    <source>
        <dbReference type="ARBA" id="ARBA00023002"/>
    </source>
</evidence>
<organism evidence="6 7">
    <name type="scientific">Pseudomonas duriflava</name>
    <dbReference type="NCBI Taxonomy" id="459528"/>
    <lineage>
        <taxon>Bacteria</taxon>
        <taxon>Pseudomonadati</taxon>
        <taxon>Pseudomonadota</taxon>
        <taxon>Gammaproteobacteria</taxon>
        <taxon>Pseudomonadales</taxon>
        <taxon>Pseudomonadaceae</taxon>
        <taxon>Pseudomonas</taxon>
    </lineage>
</organism>
<dbReference type="RefSeq" id="WP_145145408.1">
    <property type="nucleotide sequence ID" value="NZ_VLKY01000020.1"/>
</dbReference>
<protein>
    <submittedName>
        <fullName evidence="6">Luciferase-type oxidoreductase</fullName>
    </submittedName>
</protein>
<dbReference type="InterPro" id="IPR020020">
    <property type="entry name" value="Luciferase-type_oxidoreductase"/>
</dbReference>
<keyword evidence="2" id="KW-0288">FMN</keyword>
<evidence type="ECO:0000259" key="5">
    <source>
        <dbReference type="Pfam" id="PF00296"/>
    </source>
</evidence>
<evidence type="ECO:0000313" key="7">
    <source>
        <dbReference type="Proteomes" id="UP000316905"/>
    </source>
</evidence>
<evidence type="ECO:0000256" key="1">
    <source>
        <dbReference type="ARBA" id="ARBA00022630"/>
    </source>
</evidence>
<evidence type="ECO:0000256" key="4">
    <source>
        <dbReference type="ARBA" id="ARBA00023033"/>
    </source>
</evidence>
<proteinExistence type="predicted"/>
<accession>A0A562PV14</accession>
<dbReference type="Pfam" id="PF00296">
    <property type="entry name" value="Bac_luciferase"/>
    <property type="match status" value="1"/>
</dbReference>
<dbReference type="GO" id="GO:0004497">
    <property type="term" value="F:monooxygenase activity"/>
    <property type="evidence" value="ECO:0007669"/>
    <property type="project" value="UniProtKB-KW"/>
</dbReference>
<dbReference type="InterPro" id="IPR051260">
    <property type="entry name" value="Diverse_substr_monoxygenases"/>
</dbReference>
<reference evidence="6 7" key="1">
    <citation type="journal article" date="2015" name="Stand. Genomic Sci.">
        <title>Genomic Encyclopedia of Bacterial and Archaeal Type Strains, Phase III: the genomes of soil and plant-associated and newly described type strains.</title>
        <authorList>
            <person name="Whitman W.B."/>
            <person name="Woyke T."/>
            <person name="Klenk H.P."/>
            <person name="Zhou Y."/>
            <person name="Lilburn T.G."/>
            <person name="Beck B.J."/>
            <person name="De Vos P."/>
            <person name="Vandamme P."/>
            <person name="Eisen J.A."/>
            <person name="Garrity G."/>
            <person name="Hugenholtz P."/>
            <person name="Kyrpides N.C."/>
        </authorList>
    </citation>
    <scope>NUCLEOTIDE SEQUENCE [LARGE SCALE GENOMIC DNA]</scope>
    <source>
        <strain evidence="6 7">CGMCC 1.6858</strain>
    </source>
</reference>
<dbReference type="SUPFAM" id="SSF51679">
    <property type="entry name" value="Bacterial luciferase-like"/>
    <property type="match status" value="1"/>
</dbReference>
<sequence>MNPNTSLPSLSPDLMAHHGYSRIFQPGRLTFGFIAPLESYPNSPGPTLEDHVVMAHKVDEADFAAIWLRDVPFYDPDFGDVGQILDPLVYAGYLAAVTKRITLGTAGIVLPLRDPLIVAKQAASVDQLLGGRFILGLATGDRPVEYPAFGLDFENRAERFRDALALLRAATEENWGVYSSKFYGRLDGSLDLVPKPVASRMPTIVIGQSGQSLEWIGEKTDGILSYIANPALIPQIIDRWRTACGVNSFKPYGYGTLFDLDKDPNHPVQPGRVLRAGRNALIELWKRQQDQGVNHVALHFKPQRRHASEVIDELGEYILPHFPSLTSTSARLRMEQHT</sequence>
<dbReference type="PANTHER" id="PTHR30011:SF16">
    <property type="entry name" value="C2H2 FINGER DOMAIN TRANSCRIPTION FACTOR (EUROFUNG)-RELATED"/>
    <property type="match status" value="1"/>
</dbReference>